<gene>
    <name evidence="12 13 14 15" type="primary">LOC108997373</name>
</gene>
<evidence type="ECO:0000256" key="7">
    <source>
        <dbReference type="PROSITE-ProRule" id="PRU00259"/>
    </source>
</evidence>
<keyword evidence="6" id="KW-0862">Zinc</keyword>
<dbReference type="Gramene" id="Jr13_11070_p1">
    <property type="protein sequence ID" value="cds.Jr13_11070_p1"/>
    <property type="gene ID" value="Jr13_11070"/>
</dbReference>
<evidence type="ECO:0000256" key="1">
    <source>
        <dbReference type="ARBA" id="ARBA00000900"/>
    </source>
</evidence>
<organism evidence="11 13">
    <name type="scientific">Juglans regia</name>
    <name type="common">English walnut</name>
    <dbReference type="NCBI Taxonomy" id="51240"/>
    <lineage>
        <taxon>Eukaryota</taxon>
        <taxon>Viridiplantae</taxon>
        <taxon>Streptophyta</taxon>
        <taxon>Embryophyta</taxon>
        <taxon>Tracheophyta</taxon>
        <taxon>Spermatophyta</taxon>
        <taxon>Magnoliopsida</taxon>
        <taxon>eudicotyledons</taxon>
        <taxon>Gunneridae</taxon>
        <taxon>Pentapetalae</taxon>
        <taxon>rosids</taxon>
        <taxon>fabids</taxon>
        <taxon>Fagales</taxon>
        <taxon>Juglandaceae</taxon>
        <taxon>Juglans</taxon>
    </lineage>
</organism>
<protein>
    <recommendedName>
        <fullName evidence="3">RING-type E3 ubiquitin transferase</fullName>
        <ecNumber evidence="3">2.3.2.27</ecNumber>
    </recommendedName>
</protein>
<keyword evidence="6" id="KW-0479">Metal-binding</keyword>
<dbReference type="PANTHER" id="PTHR45958">
    <property type="entry name" value="RING-TYPE E3 UBIQUITIN TRANSFERASE"/>
    <property type="match status" value="1"/>
</dbReference>
<dbReference type="Gene3D" id="3.30.40.10">
    <property type="entry name" value="Zinc/RING finger domain, C3HC4 (zinc finger)"/>
    <property type="match status" value="1"/>
</dbReference>
<dbReference type="OrthoDB" id="26899at2759"/>
<dbReference type="Gene3D" id="1.25.10.10">
    <property type="entry name" value="Leucine-rich Repeat Variant"/>
    <property type="match status" value="3"/>
</dbReference>
<evidence type="ECO:0000259" key="10">
    <source>
        <dbReference type="PROSITE" id="PS51698"/>
    </source>
</evidence>
<dbReference type="PROSITE" id="PS50176">
    <property type="entry name" value="ARM_REPEAT"/>
    <property type="match status" value="1"/>
</dbReference>
<dbReference type="PROSITE" id="PS51698">
    <property type="entry name" value="U_BOX"/>
    <property type="match status" value="1"/>
</dbReference>
<dbReference type="SUPFAM" id="SSF57850">
    <property type="entry name" value="RING/U-box"/>
    <property type="match status" value="1"/>
</dbReference>
<evidence type="ECO:0000259" key="9">
    <source>
        <dbReference type="PROSITE" id="PS50089"/>
    </source>
</evidence>
<comment type="pathway">
    <text evidence="2">Protein modification; protein ubiquitination.</text>
</comment>
<dbReference type="InterPro" id="IPR036537">
    <property type="entry name" value="Adaptor_Cbl_N_dom_sf"/>
</dbReference>
<dbReference type="SMART" id="SM00184">
    <property type="entry name" value="RING"/>
    <property type="match status" value="1"/>
</dbReference>
<dbReference type="GO" id="GO:0016567">
    <property type="term" value="P:protein ubiquitination"/>
    <property type="evidence" value="ECO:0007669"/>
    <property type="project" value="UniProtKB-UniPathway"/>
</dbReference>
<dbReference type="Pfam" id="PF04564">
    <property type="entry name" value="U-box"/>
    <property type="match status" value="1"/>
</dbReference>
<comment type="catalytic activity">
    <reaction evidence="1">
        <text>S-ubiquitinyl-[E2 ubiquitin-conjugating enzyme]-L-cysteine + [acceptor protein]-L-lysine = [E2 ubiquitin-conjugating enzyme]-L-cysteine + N(6)-ubiquitinyl-[acceptor protein]-L-lysine.</text>
        <dbReference type="EC" id="2.3.2.27"/>
    </reaction>
</comment>
<dbReference type="RefSeq" id="XP_035540309.1">
    <property type="nucleotide sequence ID" value="XM_035684416.1"/>
</dbReference>
<feature type="repeat" description="ARM" evidence="7">
    <location>
        <begin position="446"/>
        <end position="476"/>
    </location>
</feature>
<keyword evidence="6" id="KW-0863">Zinc-finger</keyword>
<dbReference type="GO" id="GO:0007166">
    <property type="term" value="P:cell surface receptor signaling pathway"/>
    <property type="evidence" value="ECO:0007669"/>
    <property type="project" value="InterPro"/>
</dbReference>
<dbReference type="InterPro" id="IPR052608">
    <property type="entry name" value="U-box_domain_protein"/>
</dbReference>
<feature type="domain" description="RING-type" evidence="9">
    <location>
        <begin position="257"/>
        <end position="296"/>
    </location>
</feature>
<dbReference type="AlphaFoldDB" id="A0A2I4FBW9"/>
<evidence type="ECO:0000313" key="14">
    <source>
        <dbReference type="RefSeq" id="XP_018829149.1"/>
    </source>
</evidence>
<dbReference type="GO" id="GO:0061630">
    <property type="term" value="F:ubiquitin protein ligase activity"/>
    <property type="evidence" value="ECO:0007669"/>
    <property type="project" value="UniProtKB-EC"/>
</dbReference>
<dbReference type="GeneID" id="108997373"/>
<dbReference type="InterPro" id="IPR001841">
    <property type="entry name" value="Znf_RING"/>
</dbReference>
<reference evidence="12 13" key="1">
    <citation type="submission" date="2025-04" db="UniProtKB">
        <authorList>
            <consortium name="RefSeq"/>
        </authorList>
    </citation>
    <scope>IDENTIFICATION</scope>
    <source>
        <tissue evidence="12 13">Leaves</tissue>
    </source>
</reference>
<dbReference type="KEGG" id="jre:108997373"/>
<dbReference type="RefSeq" id="XP_018829147.1">
    <property type="nucleotide sequence ID" value="XM_018973602.2"/>
</dbReference>
<dbReference type="SMART" id="SM00504">
    <property type="entry name" value="Ubox"/>
    <property type="match status" value="1"/>
</dbReference>
<dbReference type="UniPathway" id="UPA00143"/>
<feature type="coiled-coil region" evidence="8">
    <location>
        <begin position="193"/>
        <end position="223"/>
    </location>
</feature>
<dbReference type="InterPro" id="IPR011989">
    <property type="entry name" value="ARM-like"/>
</dbReference>
<dbReference type="GO" id="GO:0008270">
    <property type="term" value="F:zinc ion binding"/>
    <property type="evidence" value="ECO:0007669"/>
    <property type="project" value="UniProtKB-KW"/>
</dbReference>
<dbReference type="InterPro" id="IPR016024">
    <property type="entry name" value="ARM-type_fold"/>
</dbReference>
<dbReference type="InterPro" id="IPR003613">
    <property type="entry name" value="Ubox_domain"/>
</dbReference>
<keyword evidence="4" id="KW-0808">Transferase</keyword>
<dbReference type="InterPro" id="IPR000225">
    <property type="entry name" value="Armadillo"/>
</dbReference>
<feature type="domain" description="U-box" evidence="10">
    <location>
        <begin position="250"/>
        <end position="324"/>
    </location>
</feature>
<evidence type="ECO:0000256" key="8">
    <source>
        <dbReference type="SAM" id="Coils"/>
    </source>
</evidence>
<dbReference type="RefSeq" id="XP_018829149.1">
    <property type="nucleotide sequence ID" value="XM_018973604.2"/>
</dbReference>
<accession>A0A2I4FBW9</accession>
<dbReference type="Proteomes" id="UP000235220">
    <property type="component" value="Chromosome 13"/>
</dbReference>
<evidence type="ECO:0000313" key="15">
    <source>
        <dbReference type="RefSeq" id="XP_035540309.1"/>
    </source>
</evidence>
<evidence type="ECO:0000256" key="2">
    <source>
        <dbReference type="ARBA" id="ARBA00004906"/>
    </source>
</evidence>
<dbReference type="PANTHER" id="PTHR45958:SF11">
    <property type="entry name" value="RING-TYPE E3 UBIQUITIN TRANSFERASE"/>
    <property type="match status" value="1"/>
</dbReference>
<evidence type="ECO:0000313" key="11">
    <source>
        <dbReference type="Proteomes" id="UP000235220"/>
    </source>
</evidence>
<keyword evidence="5" id="KW-0677">Repeat</keyword>
<dbReference type="EC" id="2.3.2.27" evidence="3"/>
<dbReference type="Gene3D" id="1.20.930.20">
    <property type="entry name" value="Adaptor protein Cbl, N-terminal domain"/>
    <property type="match status" value="1"/>
</dbReference>
<evidence type="ECO:0000313" key="12">
    <source>
        <dbReference type="RefSeq" id="XP_018829146.1"/>
    </source>
</evidence>
<dbReference type="PROSITE" id="PS50089">
    <property type="entry name" value="ZF_RING_2"/>
    <property type="match status" value="1"/>
</dbReference>
<dbReference type="SUPFAM" id="SSF48371">
    <property type="entry name" value="ARM repeat"/>
    <property type="match status" value="2"/>
</dbReference>
<keyword evidence="11" id="KW-1185">Reference proteome</keyword>
<keyword evidence="8" id="KW-0175">Coiled coil</keyword>
<evidence type="ECO:0000256" key="6">
    <source>
        <dbReference type="PROSITE-ProRule" id="PRU00175"/>
    </source>
</evidence>
<dbReference type="RefSeq" id="XP_018829146.1">
    <property type="nucleotide sequence ID" value="XM_018973601.2"/>
</dbReference>
<evidence type="ECO:0000256" key="5">
    <source>
        <dbReference type="ARBA" id="ARBA00022737"/>
    </source>
</evidence>
<dbReference type="STRING" id="51240.A0A2I4FBW9"/>
<proteinExistence type="predicted"/>
<evidence type="ECO:0000313" key="13">
    <source>
        <dbReference type="RefSeq" id="XP_018829147.1"/>
    </source>
</evidence>
<evidence type="ECO:0000256" key="4">
    <source>
        <dbReference type="ARBA" id="ARBA00022679"/>
    </source>
</evidence>
<evidence type="ECO:0000256" key="3">
    <source>
        <dbReference type="ARBA" id="ARBA00012483"/>
    </source>
</evidence>
<sequence>MNFDIGIEDISLAVLQELCNKAVKQATELVSETKEVVLNKDCFQEFLRTISDLKNLLGTLNFQKVVDATGSESTKAALETLNFQLKKACKIIKDYKSGSHIHLILKSHSMLSQMQDVAKDIASTISSFQLINLAMATRIMGNLSKMEFRSAAFATDAIALEIENLISQESKNQEHAVKLLEKIAEAVGANVNASMVQNELELLKQEKEEMETQKKQAEALQLSQLIQFLYSTEILTIPDDERIASYHQHYPIDSFICPLCKEMMTDPVAIPCGHSFERKAIREHFRRGEKKCPTCEQELPSLDLTPNLSLRNSIEEWKQRDMDLKFQAALAGLTSNDHSRQNKALEDMQGLLEMSSYALKFAEEGLVPKLVEILKDNILNRVATLKCLYFLAKYCDNHRESIVTSGAVRCIVKQIYKDGTEPVAIAILLELSETETLSEKIGSTKDCIPLLVSLLANDNLDVSQNANKVLQKLSSNTHFVVKMAEAGHFQPFVGRFNQGPQETRTLMAAALIEMQLKESSIKDLQNKQFIHNLVQMLSSSVPACKVACLRSIKKLVQYPKMVKRLLKDPVTIPHLLGLISFVRSDPHEKEEAAEILALLIGASQHLELDKYQGLQELQSKHNVSLLLQGVANSNPRTRVQFLHLLVELCHKSETAQNLIRSDMDAVGQLFSLLHSDQPAVRLWTMKLIYRISEDHPAGAPLPPSPAKETAIATLACILISSPDIEERSTAAGIISQLPGDDLIIDEILRKSDTLKAIHEVICSADEENNGTMAPAPHGIYLLENALAALLRYTEPSKPELQRQVGKLELYPSLVRVLSGGSSLAKQRAAIALAKLSQSTSLSPSDGTITAEQAKRFTPLVHVIMKFLPNMPWCCSTSPGNGISCSVHGVACSHRDTFCLVKADAVKPLVQTLSETESGVAEAALMALETLLTEHSTLSRATAAIVDNQGVVAILRVLEKGSLSAKAKALDLFQKILSHTQIAEPLFQRSEGILIQLLQENDLRKKVALVLQQMKILPEQSSYF</sequence>
<dbReference type="InterPro" id="IPR013083">
    <property type="entry name" value="Znf_RING/FYVE/PHD"/>
</dbReference>
<name>A0A2I4FBW9_JUGRE</name>